<dbReference type="RefSeq" id="WP_287269211.1">
    <property type="nucleotide sequence ID" value="NZ_JAMYMY010000060.1"/>
</dbReference>
<name>A0ABV1YPB7_9HYPH</name>
<keyword evidence="3" id="KW-1185">Reference proteome</keyword>
<feature type="region of interest" description="Disordered" evidence="1">
    <location>
        <begin position="45"/>
        <end position="64"/>
    </location>
</feature>
<feature type="compositionally biased region" description="Polar residues" evidence="1">
    <location>
        <begin position="1"/>
        <end position="14"/>
    </location>
</feature>
<evidence type="ECO:0000313" key="2">
    <source>
        <dbReference type="EMBL" id="MER8937031.1"/>
    </source>
</evidence>
<evidence type="ECO:0000313" key="3">
    <source>
        <dbReference type="Proteomes" id="UP001464387"/>
    </source>
</evidence>
<gene>
    <name evidence="2" type="ORF">NKI33_29280</name>
</gene>
<sequence>MVSAIGSQHRQTPDTLLKPAKTETGEGFAPGKSADSVGHRAKAMVAETGDTDPGAQGRAASTIARMDITVLTPPSEEPPGEEPPLV</sequence>
<feature type="region of interest" description="Disordered" evidence="1">
    <location>
        <begin position="1"/>
        <end position="39"/>
    </location>
</feature>
<proteinExistence type="predicted"/>
<evidence type="ECO:0000256" key="1">
    <source>
        <dbReference type="SAM" id="MobiDB-lite"/>
    </source>
</evidence>
<dbReference type="Proteomes" id="UP001464387">
    <property type="component" value="Unassembled WGS sequence"/>
</dbReference>
<organism evidence="2 3">
    <name type="scientific">Mesorhizobium opportunistum</name>
    <dbReference type="NCBI Taxonomy" id="593909"/>
    <lineage>
        <taxon>Bacteria</taxon>
        <taxon>Pseudomonadati</taxon>
        <taxon>Pseudomonadota</taxon>
        <taxon>Alphaproteobacteria</taxon>
        <taxon>Hyphomicrobiales</taxon>
        <taxon>Phyllobacteriaceae</taxon>
        <taxon>Mesorhizobium</taxon>
    </lineage>
</organism>
<reference evidence="2 3" key="1">
    <citation type="journal article" date="2024" name="Proc. Natl. Acad. Sci. U.S.A.">
        <title>The evolutionary genomics of adaptation to stress in wild rhizobium bacteria.</title>
        <authorList>
            <person name="Kehlet-Delgado H."/>
            <person name="Montoya A.P."/>
            <person name="Jensen K.T."/>
            <person name="Wendlandt C.E."/>
            <person name="Dexheimer C."/>
            <person name="Roberts M."/>
            <person name="Torres Martinez L."/>
            <person name="Friesen M.L."/>
            <person name="Griffitts J.S."/>
            <person name="Porter S.S."/>
        </authorList>
    </citation>
    <scope>NUCLEOTIDE SEQUENCE [LARGE SCALE GENOMIC DNA]</scope>
    <source>
        <strain evidence="2 3">M0729</strain>
    </source>
</reference>
<comment type="caution">
    <text evidence="2">The sequence shown here is derived from an EMBL/GenBank/DDBJ whole genome shotgun (WGS) entry which is preliminary data.</text>
</comment>
<dbReference type="EMBL" id="JAMYPJ010000062">
    <property type="protein sequence ID" value="MER8937031.1"/>
    <property type="molecule type" value="Genomic_DNA"/>
</dbReference>
<protein>
    <submittedName>
        <fullName evidence="2">Uncharacterized protein</fullName>
    </submittedName>
</protein>
<accession>A0ABV1YPB7</accession>